<feature type="chain" id="PRO_5013264723" description="Glycopeptide" evidence="1">
    <location>
        <begin position="22"/>
        <end position="159"/>
    </location>
</feature>
<proteinExistence type="predicted"/>
<keyword evidence="1" id="KW-0732">Signal</keyword>
<reference evidence="2 3" key="1">
    <citation type="submission" date="2014-02" db="EMBL/GenBank/DDBJ databases">
        <title>Transposable element dynamics among asymbiotic and ectomycorrhizal Amanita fungi.</title>
        <authorList>
            <consortium name="DOE Joint Genome Institute"/>
            <person name="Hess J."/>
            <person name="Skrede I."/>
            <person name="Wolfe B."/>
            <person name="LaButti K."/>
            <person name="Ohm R.A."/>
            <person name="Grigoriev I.V."/>
            <person name="Pringle A."/>
        </authorList>
    </citation>
    <scope>NUCLEOTIDE SEQUENCE [LARGE SCALE GENOMIC DNA]</scope>
    <source>
        <strain evidence="2 3">SKay4041</strain>
    </source>
</reference>
<dbReference type="InterPro" id="IPR001938">
    <property type="entry name" value="Thaumatin"/>
</dbReference>
<accession>A0A2A9NBP7</accession>
<evidence type="ECO:0000313" key="2">
    <source>
        <dbReference type="EMBL" id="PFH47478.1"/>
    </source>
</evidence>
<dbReference type="SMART" id="SM00205">
    <property type="entry name" value="THN"/>
    <property type="match status" value="1"/>
</dbReference>
<dbReference type="SUPFAM" id="SSF49870">
    <property type="entry name" value="Osmotin, thaumatin-like protein"/>
    <property type="match status" value="1"/>
</dbReference>
<dbReference type="OrthoDB" id="3342934at2759"/>
<protein>
    <recommendedName>
        <fullName evidence="4">Glycopeptide</fullName>
    </recommendedName>
</protein>
<sequence>MLSFLKAFSLTSLIFVASVNAERHTVHFENKCGRGTPRLVQDGKILSRGKDFTIKGPLEAAIAYLQTGSCGLNGDGCTIVEATLVNPTEPGSGSSADISLIPPLKFSVPSGFSYFNGCDGDGADCKTASCPNAFRKPDDTDVQVGCQEDDVNLKITFCE</sequence>
<dbReference type="EMBL" id="KZ302109">
    <property type="protein sequence ID" value="PFH47478.1"/>
    <property type="molecule type" value="Genomic_DNA"/>
</dbReference>
<dbReference type="Proteomes" id="UP000242287">
    <property type="component" value="Unassembled WGS sequence"/>
</dbReference>
<dbReference type="InterPro" id="IPR037176">
    <property type="entry name" value="Osmotin/thaumatin-like_sf"/>
</dbReference>
<gene>
    <name evidence="2" type="ORF">AMATHDRAFT_6695</name>
</gene>
<evidence type="ECO:0000256" key="1">
    <source>
        <dbReference type="SAM" id="SignalP"/>
    </source>
</evidence>
<dbReference type="AlphaFoldDB" id="A0A2A9NBP7"/>
<name>A0A2A9NBP7_9AGAR</name>
<evidence type="ECO:0008006" key="4">
    <source>
        <dbReference type="Google" id="ProtNLM"/>
    </source>
</evidence>
<feature type="signal peptide" evidence="1">
    <location>
        <begin position="1"/>
        <end position="21"/>
    </location>
</feature>
<keyword evidence="3" id="KW-1185">Reference proteome</keyword>
<organism evidence="2 3">
    <name type="scientific">Amanita thiersii Skay4041</name>
    <dbReference type="NCBI Taxonomy" id="703135"/>
    <lineage>
        <taxon>Eukaryota</taxon>
        <taxon>Fungi</taxon>
        <taxon>Dikarya</taxon>
        <taxon>Basidiomycota</taxon>
        <taxon>Agaricomycotina</taxon>
        <taxon>Agaricomycetes</taxon>
        <taxon>Agaricomycetidae</taxon>
        <taxon>Agaricales</taxon>
        <taxon>Pluteineae</taxon>
        <taxon>Amanitaceae</taxon>
        <taxon>Amanita</taxon>
    </lineage>
</organism>
<evidence type="ECO:0000313" key="3">
    <source>
        <dbReference type="Proteomes" id="UP000242287"/>
    </source>
</evidence>